<evidence type="ECO:0000313" key="2">
    <source>
        <dbReference type="EMBL" id="GBG80135.1"/>
    </source>
</evidence>
<dbReference type="Proteomes" id="UP000265515">
    <property type="component" value="Unassembled WGS sequence"/>
</dbReference>
<name>A0A388LCS5_CHABU</name>
<protein>
    <submittedName>
        <fullName evidence="2">Uncharacterized protein</fullName>
    </submittedName>
</protein>
<gene>
    <name evidence="2" type="ORF">CBR_g30503</name>
</gene>
<dbReference type="Gramene" id="GBG80135">
    <property type="protein sequence ID" value="GBG80135"/>
    <property type="gene ID" value="CBR_g30503"/>
</dbReference>
<keyword evidence="3" id="KW-1185">Reference proteome</keyword>
<reference evidence="2 3" key="1">
    <citation type="journal article" date="2018" name="Cell">
        <title>The Chara Genome: Secondary Complexity and Implications for Plant Terrestrialization.</title>
        <authorList>
            <person name="Nishiyama T."/>
            <person name="Sakayama H."/>
            <person name="Vries J.D."/>
            <person name="Buschmann H."/>
            <person name="Saint-Marcoux D."/>
            <person name="Ullrich K.K."/>
            <person name="Haas F.B."/>
            <person name="Vanderstraeten L."/>
            <person name="Becker D."/>
            <person name="Lang D."/>
            <person name="Vosolsobe S."/>
            <person name="Rombauts S."/>
            <person name="Wilhelmsson P.K.I."/>
            <person name="Janitza P."/>
            <person name="Kern R."/>
            <person name="Heyl A."/>
            <person name="Rumpler F."/>
            <person name="Villalobos L.I.A.C."/>
            <person name="Clay J.M."/>
            <person name="Skokan R."/>
            <person name="Toyoda A."/>
            <person name="Suzuki Y."/>
            <person name="Kagoshima H."/>
            <person name="Schijlen E."/>
            <person name="Tajeshwar N."/>
            <person name="Catarino B."/>
            <person name="Hetherington A.J."/>
            <person name="Saltykova A."/>
            <person name="Bonnot C."/>
            <person name="Breuninger H."/>
            <person name="Symeonidi A."/>
            <person name="Radhakrishnan G.V."/>
            <person name="Van Nieuwerburgh F."/>
            <person name="Deforce D."/>
            <person name="Chang C."/>
            <person name="Karol K.G."/>
            <person name="Hedrich R."/>
            <person name="Ulvskov P."/>
            <person name="Glockner G."/>
            <person name="Delwiche C.F."/>
            <person name="Petrasek J."/>
            <person name="Van de Peer Y."/>
            <person name="Friml J."/>
            <person name="Beilby M."/>
            <person name="Dolan L."/>
            <person name="Kohara Y."/>
            <person name="Sugano S."/>
            <person name="Fujiyama A."/>
            <person name="Delaux P.-M."/>
            <person name="Quint M."/>
            <person name="TheiBen G."/>
            <person name="Hagemann M."/>
            <person name="Harholt J."/>
            <person name="Dunand C."/>
            <person name="Zachgo S."/>
            <person name="Langdale J."/>
            <person name="Maumus F."/>
            <person name="Straeten D.V.D."/>
            <person name="Gould S.B."/>
            <person name="Rensing S.A."/>
        </authorList>
    </citation>
    <scope>NUCLEOTIDE SEQUENCE [LARGE SCALE GENOMIC DNA]</scope>
    <source>
        <strain evidence="2 3">S276</strain>
    </source>
</reference>
<proteinExistence type="predicted"/>
<evidence type="ECO:0000256" key="1">
    <source>
        <dbReference type="SAM" id="MobiDB-lite"/>
    </source>
</evidence>
<dbReference type="AlphaFoldDB" id="A0A388LCS5"/>
<feature type="compositionally biased region" description="Polar residues" evidence="1">
    <location>
        <begin position="124"/>
        <end position="133"/>
    </location>
</feature>
<feature type="region of interest" description="Disordered" evidence="1">
    <location>
        <begin position="68"/>
        <end position="87"/>
    </location>
</feature>
<feature type="region of interest" description="Disordered" evidence="1">
    <location>
        <begin position="203"/>
        <end position="226"/>
    </location>
</feature>
<accession>A0A388LCS5</accession>
<feature type="compositionally biased region" description="Polar residues" evidence="1">
    <location>
        <begin position="142"/>
        <end position="153"/>
    </location>
</feature>
<feature type="compositionally biased region" description="Basic and acidic residues" evidence="1">
    <location>
        <begin position="11"/>
        <end position="29"/>
    </location>
</feature>
<evidence type="ECO:0000313" key="3">
    <source>
        <dbReference type="Proteomes" id="UP000265515"/>
    </source>
</evidence>
<feature type="region of interest" description="Disordered" evidence="1">
    <location>
        <begin position="92"/>
        <end position="189"/>
    </location>
</feature>
<dbReference type="EMBL" id="BFEA01000338">
    <property type="protein sequence ID" value="GBG80135.1"/>
    <property type="molecule type" value="Genomic_DNA"/>
</dbReference>
<organism evidence="2 3">
    <name type="scientific">Chara braunii</name>
    <name type="common">Braun's stonewort</name>
    <dbReference type="NCBI Taxonomy" id="69332"/>
    <lineage>
        <taxon>Eukaryota</taxon>
        <taxon>Viridiplantae</taxon>
        <taxon>Streptophyta</taxon>
        <taxon>Charophyceae</taxon>
        <taxon>Charales</taxon>
        <taxon>Characeae</taxon>
        <taxon>Chara</taxon>
    </lineage>
</organism>
<sequence>MEIQKGSMLIVRHEDGIVRMDEDRTPAKGEKRKRVEKPDRPDDEEHENIVVKGNELVLHSKAVMSPRPRVLMESSDEEDPFSDLLPEEAIRRRTSTRKMYANDVFASSQEETEADSDYGVKTLYDNQPISADYQSEGEDFQSVGSRSLTSKSSDGSHRKPTSPLSTSTLKKKQRASKKLAVPSAQGEESPIMLNRLAKVSALSVAKPKESPLRNWRRWKFKDNPNG</sequence>
<feature type="region of interest" description="Disordered" evidence="1">
    <location>
        <begin position="1"/>
        <end position="47"/>
    </location>
</feature>
<comment type="caution">
    <text evidence="2">The sequence shown here is derived from an EMBL/GenBank/DDBJ whole genome shotgun (WGS) entry which is preliminary data.</text>
</comment>